<dbReference type="AlphaFoldDB" id="A0A699K027"/>
<dbReference type="EMBL" id="BKCJ010460151">
    <property type="protein sequence ID" value="GFA64019.1"/>
    <property type="molecule type" value="Genomic_DNA"/>
</dbReference>
<name>A0A699K027_TANCI</name>
<evidence type="ECO:0000313" key="2">
    <source>
        <dbReference type="EMBL" id="GFA64019.1"/>
    </source>
</evidence>
<feature type="compositionally biased region" description="Basic and acidic residues" evidence="1">
    <location>
        <begin position="126"/>
        <end position="137"/>
    </location>
</feature>
<comment type="caution">
    <text evidence="2">The sequence shown here is derived from an EMBL/GenBank/DDBJ whole genome shotgun (WGS) entry which is preliminary data.</text>
</comment>
<feature type="region of interest" description="Disordered" evidence="1">
    <location>
        <begin position="126"/>
        <end position="145"/>
    </location>
</feature>
<proteinExistence type="predicted"/>
<feature type="non-terminal residue" evidence="2">
    <location>
        <position position="533"/>
    </location>
</feature>
<sequence>AKSLMEAIEKRFGGNTETKKVQKTLLKQQFENFSGSNFESLDQIHDRLQKLVSQLEIHRVSLSQEDVNLNINDLINAAVNVSAVGAKLSASTLLNVDSLNGHADNESKEVSLKDWKKFRECRSPKDSRRTAVAEPQRRSVPVETSNSNALVSQCDGIGSYDWSYQAEKEPTNFALMAFSSSSSNSSSNCEFRKSQFDVMSYKTGLESVEARLLVYKQNEFTLEENIKLLNIEVQLRDTALATLRQKLETTEKEKDDVNINDNDSWPPRNLYDRFVPSGGYHAVLPPMTGTFMPPKPDLVFHTPHFDENEHLAFNVQLGPTKPEQDLPSRPRAPIIKDWVSDSEEEAMPQVTKDVPSFAQSPELVKTPRHFGLLSPPPMLVAPPVPLRTHSPSKGLKRTKKTCFVCKSETHLIKDCDFHARKFAQKSYASRDIHKHHAPMNHSKFPLHKVFAAAPSKSQPVLTAVTRTLSAVKLKFSKTRPNFAPYAGNPQQALKDKGVIDSGCSRHITRNMSYLSDFEELNGGYVAFGGNPKG</sequence>
<feature type="non-terminal residue" evidence="2">
    <location>
        <position position="1"/>
    </location>
</feature>
<accession>A0A699K027</accession>
<organism evidence="2">
    <name type="scientific">Tanacetum cinerariifolium</name>
    <name type="common">Dalmatian daisy</name>
    <name type="synonym">Chrysanthemum cinerariifolium</name>
    <dbReference type="NCBI Taxonomy" id="118510"/>
    <lineage>
        <taxon>Eukaryota</taxon>
        <taxon>Viridiplantae</taxon>
        <taxon>Streptophyta</taxon>
        <taxon>Embryophyta</taxon>
        <taxon>Tracheophyta</taxon>
        <taxon>Spermatophyta</taxon>
        <taxon>Magnoliopsida</taxon>
        <taxon>eudicotyledons</taxon>
        <taxon>Gunneridae</taxon>
        <taxon>Pentapetalae</taxon>
        <taxon>asterids</taxon>
        <taxon>campanulids</taxon>
        <taxon>Asterales</taxon>
        <taxon>Asteraceae</taxon>
        <taxon>Asteroideae</taxon>
        <taxon>Anthemideae</taxon>
        <taxon>Anthemidinae</taxon>
        <taxon>Tanacetum</taxon>
    </lineage>
</organism>
<reference evidence="2" key="1">
    <citation type="journal article" date="2019" name="Sci. Rep.">
        <title>Draft genome of Tanacetum cinerariifolium, the natural source of mosquito coil.</title>
        <authorList>
            <person name="Yamashiro T."/>
            <person name="Shiraishi A."/>
            <person name="Satake H."/>
            <person name="Nakayama K."/>
        </authorList>
    </citation>
    <scope>NUCLEOTIDE SEQUENCE</scope>
</reference>
<gene>
    <name evidence="2" type="ORF">Tci_635991</name>
</gene>
<evidence type="ECO:0000256" key="1">
    <source>
        <dbReference type="SAM" id="MobiDB-lite"/>
    </source>
</evidence>
<protein>
    <submittedName>
        <fullName evidence="2">Uncharacterized protein</fullName>
    </submittedName>
</protein>